<keyword evidence="5" id="KW-1185">Reference proteome</keyword>
<dbReference type="Proteomes" id="UP000317835">
    <property type="component" value="Chromosome"/>
</dbReference>
<dbReference type="InterPro" id="IPR007055">
    <property type="entry name" value="BON_dom"/>
</dbReference>
<dbReference type="RefSeq" id="WP_231749334.1">
    <property type="nucleotide sequence ID" value="NZ_CP036426.1"/>
</dbReference>
<proteinExistence type="predicted"/>
<feature type="chain" id="PRO_5022009050" evidence="2">
    <location>
        <begin position="25"/>
        <end position="204"/>
    </location>
</feature>
<evidence type="ECO:0000313" key="5">
    <source>
        <dbReference type="Proteomes" id="UP000317835"/>
    </source>
</evidence>
<keyword evidence="2" id="KW-0732">Signal</keyword>
<protein>
    <submittedName>
        <fullName evidence="4">BON domain protein</fullName>
    </submittedName>
</protein>
<evidence type="ECO:0000313" key="4">
    <source>
        <dbReference type="EMBL" id="QDV38487.1"/>
    </source>
</evidence>
<feature type="domain" description="BON" evidence="3">
    <location>
        <begin position="72"/>
        <end position="141"/>
    </location>
</feature>
<evidence type="ECO:0000256" key="1">
    <source>
        <dbReference type="SAM" id="MobiDB-lite"/>
    </source>
</evidence>
<feature type="signal peptide" evidence="2">
    <location>
        <begin position="1"/>
        <end position="24"/>
    </location>
</feature>
<dbReference type="KEGG" id="tpla:ElP_64420"/>
<feature type="region of interest" description="Disordered" evidence="1">
    <location>
        <begin position="147"/>
        <end position="204"/>
    </location>
</feature>
<dbReference type="Pfam" id="PF04972">
    <property type="entry name" value="BON"/>
    <property type="match status" value="1"/>
</dbReference>
<evidence type="ECO:0000259" key="3">
    <source>
        <dbReference type="PROSITE" id="PS50914"/>
    </source>
</evidence>
<evidence type="ECO:0000256" key="2">
    <source>
        <dbReference type="SAM" id="SignalP"/>
    </source>
</evidence>
<reference evidence="4 5" key="1">
    <citation type="submission" date="2019-02" db="EMBL/GenBank/DDBJ databases">
        <title>Deep-cultivation of Planctomycetes and their phenomic and genomic characterization uncovers novel biology.</title>
        <authorList>
            <person name="Wiegand S."/>
            <person name="Jogler M."/>
            <person name="Boedeker C."/>
            <person name="Pinto D."/>
            <person name="Vollmers J."/>
            <person name="Rivas-Marin E."/>
            <person name="Kohn T."/>
            <person name="Peeters S.H."/>
            <person name="Heuer A."/>
            <person name="Rast P."/>
            <person name="Oberbeckmann S."/>
            <person name="Bunk B."/>
            <person name="Jeske O."/>
            <person name="Meyerdierks A."/>
            <person name="Storesund J.E."/>
            <person name="Kallscheuer N."/>
            <person name="Luecker S."/>
            <person name="Lage O.M."/>
            <person name="Pohl T."/>
            <person name="Merkel B.J."/>
            <person name="Hornburger P."/>
            <person name="Mueller R.-W."/>
            <person name="Bruemmer F."/>
            <person name="Labrenz M."/>
            <person name="Spormann A.M."/>
            <person name="Op den Camp H."/>
            <person name="Overmann J."/>
            <person name="Amann R."/>
            <person name="Jetten M.S.M."/>
            <person name="Mascher T."/>
            <person name="Medema M.H."/>
            <person name="Devos D.P."/>
            <person name="Kaster A.-K."/>
            <person name="Ovreas L."/>
            <person name="Rohde M."/>
            <person name="Galperin M.Y."/>
            <person name="Jogler C."/>
        </authorList>
    </citation>
    <scope>NUCLEOTIDE SEQUENCE [LARGE SCALE GENOMIC DNA]</scope>
    <source>
        <strain evidence="4 5">ElP</strain>
    </source>
</reference>
<dbReference type="EMBL" id="CP036426">
    <property type="protein sequence ID" value="QDV38487.1"/>
    <property type="molecule type" value="Genomic_DNA"/>
</dbReference>
<name>A0A518HCC0_9BACT</name>
<accession>A0A518HCC0</accession>
<dbReference type="PROSITE" id="PS50914">
    <property type="entry name" value="BON"/>
    <property type="match status" value="1"/>
</dbReference>
<organism evidence="4 5">
    <name type="scientific">Tautonia plasticadhaerens</name>
    <dbReference type="NCBI Taxonomy" id="2527974"/>
    <lineage>
        <taxon>Bacteria</taxon>
        <taxon>Pseudomonadati</taxon>
        <taxon>Planctomycetota</taxon>
        <taxon>Planctomycetia</taxon>
        <taxon>Isosphaerales</taxon>
        <taxon>Isosphaeraceae</taxon>
        <taxon>Tautonia</taxon>
    </lineage>
</organism>
<dbReference type="AlphaFoldDB" id="A0A518HCC0"/>
<gene>
    <name evidence="4" type="ORF">ElP_64420</name>
</gene>
<feature type="compositionally biased region" description="Pro residues" evidence="1">
    <location>
        <begin position="176"/>
        <end position="204"/>
    </location>
</feature>
<sequence precursor="true">MRTRTRFGAVTCLTVTLAGMLVPASTGNAQLLRPDGPAEQVGEVVGGALDTAGRAVERGLRTAFARTRGAVESMEVIARVYSRLHWDKQLAGSRLYLESRPGGVVLLRGSVPSAEAADRAVALAASTLGVSQVVSELVAPDRAEVVVPGSASPADPTVRPPLPEVEPEPELDPLPRVTPDPRPAPAPDPITDPVPSPTVRPPMP</sequence>